<feature type="region of interest" description="Disordered" evidence="1">
    <location>
        <begin position="1"/>
        <end position="22"/>
    </location>
</feature>
<keyword evidence="3" id="KW-1185">Reference proteome</keyword>
<dbReference type="AlphaFoldDB" id="A0A1N7SJR8"/>
<sequence>MLLEPGSDPDGPNAETRPGIKEWNISAEKFDYPAIASFPKLG</sequence>
<gene>
    <name evidence="2" type="ORF">BN2476_590032</name>
</gene>
<evidence type="ECO:0000313" key="2">
    <source>
        <dbReference type="EMBL" id="SIT47616.1"/>
    </source>
</evidence>
<evidence type="ECO:0000313" key="3">
    <source>
        <dbReference type="Proteomes" id="UP000195569"/>
    </source>
</evidence>
<dbReference type="Proteomes" id="UP000195569">
    <property type="component" value="Unassembled WGS sequence"/>
</dbReference>
<proteinExistence type="predicted"/>
<dbReference type="EMBL" id="CYGY02000059">
    <property type="protein sequence ID" value="SIT47616.1"/>
    <property type="molecule type" value="Genomic_DNA"/>
</dbReference>
<reference evidence="2" key="1">
    <citation type="submission" date="2016-12" db="EMBL/GenBank/DDBJ databases">
        <authorList>
            <person name="Moulin L."/>
        </authorList>
    </citation>
    <scope>NUCLEOTIDE SEQUENCE [LARGE SCALE GENOMIC DNA]</scope>
    <source>
        <strain evidence="2">STM 7183</strain>
    </source>
</reference>
<organism evidence="2 3">
    <name type="scientific">Paraburkholderia piptadeniae</name>
    <dbReference type="NCBI Taxonomy" id="1701573"/>
    <lineage>
        <taxon>Bacteria</taxon>
        <taxon>Pseudomonadati</taxon>
        <taxon>Pseudomonadota</taxon>
        <taxon>Betaproteobacteria</taxon>
        <taxon>Burkholderiales</taxon>
        <taxon>Burkholderiaceae</taxon>
        <taxon>Paraburkholderia</taxon>
    </lineage>
</organism>
<comment type="caution">
    <text evidence="2">The sequence shown here is derived from an EMBL/GenBank/DDBJ whole genome shotgun (WGS) entry which is preliminary data.</text>
</comment>
<accession>A0A1N7SJR8</accession>
<name>A0A1N7SJR8_9BURK</name>
<evidence type="ECO:0000256" key="1">
    <source>
        <dbReference type="SAM" id="MobiDB-lite"/>
    </source>
</evidence>
<protein>
    <submittedName>
        <fullName evidence="2">Uncharacterized protein</fullName>
    </submittedName>
</protein>